<dbReference type="AlphaFoldDB" id="A0A7J7MDJ6"/>
<keyword evidence="3" id="KW-1185">Reference proteome</keyword>
<protein>
    <submittedName>
        <fullName evidence="2">Uncharacterized protein</fullName>
    </submittedName>
</protein>
<dbReference type="Proteomes" id="UP000541444">
    <property type="component" value="Unassembled WGS sequence"/>
</dbReference>
<evidence type="ECO:0000313" key="3">
    <source>
        <dbReference type="Proteomes" id="UP000541444"/>
    </source>
</evidence>
<name>A0A7J7MDJ6_9MAGN</name>
<feature type="region of interest" description="Disordered" evidence="1">
    <location>
        <begin position="325"/>
        <end position="361"/>
    </location>
</feature>
<comment type="caution">
    <text evidence="2">The sequence shown here is derived from an EMBL/GenBank/DDBJ whole genome shotgun (WGS) entry which is preliminary data.</text>
</comment>
<sequence length="479" mass="54917">DLMMSSAEEEYDGTDDELEFESDEDEGYVSQMQFLSGKKRKITYEELNCYEYCQIGHYILIDNRLDDFWPRMSGWHIKRRKLTENKAKRHLALMRQQLDMRTMNNMQWDPFRNIKDALNWEVIIVGNISRKRVLLQSPFGGYEWYLGDRCWAQLEHRAVPYDPPEKLHCFPSSDVACLTYMSDITRCGNIDIPGLGALTAGVTFPHVEFPTGDFSTQETQIPPPELGDYLGWIMEFGSPHGTTWHTIPFIVTTSTVDVPIGYDFFAMTKGMRKLTLDRTLDLEARHLHDESRIIHLTADLKHAEGRLFQFNDYLDGEGIVVDWEDDEGKAGTSQAGTSRGRRSRGRTSEGGAAPPQQSRFLDVLIKSSSEEEEEENIDESSIDYSDDDVIDAIKMEILSNQAEINELQEAESSGSRVGSPDGRKPFDHWKDYQREKVAIKRLCLQQTKLDFGKMIKEALRCGAEEALRLVMGIYMREGN</sequence>
<gene>
    <name evidence="2" type="ORF">GIB67_011341</name>
</gene>
<accession>A0A7J7MDJ6</accession>
<feature type="region of interest" description="Disordered" evidence="1">
    <location>
        <begin position="407"/>
        <end position="426"/>
    </location>
</feature>
<organism evidence="2 3">
    <name type="scientific">Kingdonia uniflora</name>
    <dbReference type="NCBI Taxonomy" id="39325"/>
    <lineage>
        <taxon>Eukaryota</taxon>
        <taxon>Viridiplantae</taxon>
        <taxon>Streptophyta</taxon>
        <taxon>Embryophyta</taxon>
        <taxon>Tracheophyta</taxon>
        <taxon>Spermatophyta</taxon>
        <taxon>Magnoliopsida</taxon>
        <taxon>Ranunculales</taxon>
        <taxon>Circaeasteraceae</taxon>
        <taxon>Kingdonia</taxon>
    </lineage>
</organism>
<proteinExistence type="predicted"/>
<reference evidence="2 3" key="1">
    <citation type="journal article" date="2020" name="IScience">
        <title>Genome Sequencing of the Endangered Kingdonia uniflora (Circaeasteraceae, Ranunculales) Reveals Potential Mechanisms of Evolutionary Specialization.</title>
        <authorList>
            <person name="Sun Y."/>
            <person name="Deng T."/>
            <person name="Zhang A."/>
            <person name="Moore M.J."/>
            <person name="Landis J.B."/>
            <person name="Lin N."/>
            <person name="Zhang H."/>
            <person name="Zhang X."/>
            <person name="Huang J."/>
            <person name="Zhang X."/>
            <person name="Sun H."/>
            <person name="Wang H."/>
        </authorList>
    </citation>
    <scope>NUCLEOTIDE SEQUENCE [LARGE SCALE GENOMIC DNA]</scope>
    <source>
        <strain evidence="2">TB1705</strain>
        <tissue evidence="2">Leaf</tissue>
    </source>
</reference>
<evidence type="ECO:0000313" key="2">
    <source>
        <dbReference type="EMBL" id="KAF6152870.1"/>
    </source>
</evidence>
<evidence type="ECO:0000256" key="1">
    <source>
        <dbReference type="SAM" id="MobiDB-lite"/>
    </source>
</evidence>
<feature type="non-terminal residue" evidence="2">
    <location>
        <position position="1"/>
    </location>
</feature>
<dbReference type="EMBL" id="JACGCM010001601">
    <property type="protein sequence ID" value="KAF6152870.1"/>
    <property type="molecule type" value="Genomic_DNA"/>
</dbReference>